<feature type="region of interest" description="Disordered" evidence="2">
    <location>
        <begin position="288"/>
        <end position="309"/>
    </location>
</feature>
<feature type="non-terminal residue" evidence="4">
    <location>
        <position position="1"/>
    </location>
</feature>
<dbReference type="Proteomes" id="UP000033774">
    <property type="component" value="Unassembled WGS sequence"/>
</dbReference>
<comment type="caution">
    <text evidence="4">The sequence shown here is derived from an EMBL/GenBank/DDBJ whole genome shotgun (WGS) entry which is preliminary data.</text>
</comment>
<feature type="domain" description="Tape measure protein N-terminal" evidence="3">
    <location>
        <begin position="2"/>
        <end position="183"/>
    </location>
</feature>
<dbReference type="EMBL" id="LAJY01000275">
    <property type="protein sequence ID" value="KJV09474.1"/>
    <property type="molecule type" value="Genomic_DNA"/>
</dbReference>
<feature type="coiled-coil region" evidence="1">
    <location>
        <begin position="1339"/>
        <end position="1366"/>
    </location>
</feature>
<keyword evidence="1" id="KW-0175">Coiled coil</keyword>
<feature type="compositionally biased region" description="Basic and acidic residues" evidence="2">
    <location>
        <begin position="288"/>
        <end position="299"/>
    </location>
</feature>
<evidence type="ECO:0000256" key="1">
    <source>
        <dbReference type="SAM" id="Coils"/>
    </source>
</evidence>
<gene>
    <name evidence="4" type="ORF">VZ95_11195</name>
</gene>
<evidence type="ECO:0000259" key="3">
    <source>
        <dbReference type="Pfam" id="PF20155"/>
    </source>
</evidence>
<protein>
    <recommendedName>
        <fullName evidence="3">Tape measure protein N-terminal domain-containing protein</fullName>
    </recommendedName>
</protein>
<dbReference type="InterPro" id="IPR013491">
    <property type="entry name" value="Tape_meas_N"/>
</dbReference>
<feature type="coiled-coil region" evidence="1">
    <location>
        <begin position="221"/>
        <end position="288"/>
    </location>
</feature>
<evidence type="ECO:0000313" key="5">
    <source>
        <dbReference type="Proteomes" id="UP000033774"/>
    </source>
</evidence>
<dbReference type="Pfam" id="PF20155">
    <property type="entry name" value="TMP_3"/>
    <property type="match status" value="1"/>
</dbReference>
<organism evidence="4 5">
    <name type="scientific">Elstera litoralis</name>
    <dbReference type="NCBI Taxonomy" id="552518"/>
    <lineage>
        <taxon>Bacteria</taxon>
        <taxon>Pseudomonadati</taxon>
        <taxon>Pseudomonadota</taxon>
        <taxon>Alphaproteobacteria</taxon>
        <taxon>Rhodospirillales</taxon>
        <taxon>Rhodospirillaceae</taxon>
        <taxon>Elstera</taxon>
    </lineage>
</organism>
<proteinExistence type="predicted"/>
<name>A0A0F3IV35_9PROT</name>
<keyword evidence="5" id="KW-1185">Reference proteome</keyword>
<sequence>QTQLMGRFTALSGSARGAQEAYDGLYKSALQTGAGIKDSADSFTRFSIAAKEIGGTRAEVLQLVDTITKFGVVSGVSTQEASAGARQLGQALASGKLQGDELRSILENMPLLGQALARELGVGIGELRKMGEEGKLTADKVFPALLRASKQANEQFAQMPLTMERAGGQLATAWDGFAAKLDKAVGLSERLAKAIGYAASLVDGAGGFVEKIATPGVSDQIAQAEKQLKALQDRAKETDDVQRRMADASVANTPGRGRAPVDPIQQQLADAQKRLDALRALKKEEEALGREERGIEQGDARAQAGASRRKQIQDEAAALRQDLIPAVKAKAELDKEMARIAASEGKGGLTSAQAAELRAAAEKKYQEAVDKSTGAAKTGKDAQREIAAAISDAANAAESAQKSMAGFFERFDEKPLSEGRKLLVDYDQEVEKLRTSLEGLMGQYAQTSKGHKDYGDLLAAIGQTETALAEATARRAEIAERAAKIDAERLAAAYETVTTLEAEALATAGGATSLAAYNRTKTEAALRARVFKEVLEAETKQLGDVEEATKRANAAADRAVTADRTLEAGRKQAAEQQKFAQENTRIAERFSDQLADGIMDAFESGGRAGKSMFDTLASLGKQALRAALSTAITEGLRGTATDVIGAVRGAVGAGGSSGAAGGSSSGGISGIFDKITGGIGNGTSAGGGITGGLNSWLFGSAGSGNALNPASYVPGTSGVLGSGGGAFGSSSLNIGTIGNVAGLAMSAFNFAQKPTIGSGLGLVGSGMGALSALGMISPAFGPIGMGVSLVASLLGGMGNKVKHPGMGIEIMNGAEGLSLGKVTGKHMDTSGATPMGQAAIDAINATVKSMTGGSVGAGTGGQVYGISYDASGGKQRFRAVGEGLSESTEYQTVAEAISAVTVSALKNLPLTGVADNVATALKKSTATSLEGIKADLDFAKGFADSMTLLKSGLDPMKSQAAEIAKNAKDAAAGLQAWGTQFRDKAVGLGQATAEEVNAALRSMMDGALGLTKAVEPLSGYALAFEQAKANIAALKDVLLDFGLTAEQTAAKLAAATEAARVKLVGDQNAGLSREIQGLTDPRAAALADLEKWKAQAIAEAKAIGNQQGIALIEQLFGLKQQAIVEQYANRINGLTEAQQRASDAMAQMVADLQSRALGVRQQDRERSLFDFDQRAAAQLAAAPAGTQADLQRVLAGERAQLEFQGYQRDLLEALDRQIRGVQDQKASVDAQISAIKTQTAALDGLRDSLEKFQQDLKLDAGLSILSTGQRRGEAMSRMDALYTRGMAGDIEALREWEPLARQFLAISKEYNASTPGYVADYTKVQGQLDGALGKIKTPLQVAEAQLATLEAQSKQFDTQIELLQQQREEVARTGERQLASINTLTSGMMESLARWTAAQSDLATGFNALAAAVTAGKSAAAAAANSNRPAVGSDGRPVGLLGGGLDVVGQDNTTYSEWSQEKKDAWARLAQNVGFSQDIYFRTGQDFMNNGGASRADGGGFNFVGASGKIYSGYDEWKSTMANSDRVFSEFLQANNLTMDEALRQAAAGKFDPANILIAEKANGMATGGIIPGYAKGGAVGNGVWGVDSVRARYAGGGDIALAGGEFVITAPSVNQNTLPFLQSINSTGRLPTVPPRPVYRPAPAAGAGGDAAVVAAVDRLAQKFDGLVDVIAASGDQSLEALQGVRSAMGAVALATNKQKLVAGR</sequence>
<reference evidence="4 5" key="1">
    <citation type="submission" date="2015-03" db="EMBL/GenBank/DDBJ databases">
        <title>Draft genome sequence of Elstera litoralis.</title>
        <authorList>
            <person name="Rahalkar M.C."/>
            <person name="Dhakephalkar P.K."/>
            <person name="Pore S.D."/>
            <person name="Arora P."/>
            <person name="Kapse N.G."/>
            <person name="Pandit P.S."/>
        </authorList>
    </citation>
    <scope>NUCLEOTIDE SEQUENCE [LARGE SCALE GENOMIC DNA]</scope>
    <source>
        <strain evidence="4 5">Dia-1</strain>
    </source>
</reference>
<dbReference type="NCBIfam" id="TIGR02675">
    <property type="entry name" value="tape_meas_nterm"/>
    <property type="match status" value="1"/>
</dbReference>
<evidence type="ECO:0000313" key="4">
    <source>
        <dbReference type="EMBL" id="KJV09474.1"/>
    </source>
</evidence>
<evidence type="ECO:0000256" key="2">
    <source>
        <dbReference type="SAM" id="MobiDB-lite"/>
    </source>
</evidence>
<accession>A0A0F3IV35</accession>
<dbReference type="PATRIC" id="fig|552518.3.peg.1729"/>
<feature type="coiled-coil region" evidence="1">
    <location>
        <begin position="1211"/>
        <end position="1255"/>
    </location>
</feature>
<dbReference type="OrthoDB" id="7366859at2"/>